<keyword evidence="1" id="KW-0175">Coiled coil</keyword>
<sequence length="80" mass="9845">MITTITISKEIKEEVEKVKGNKKWDEFLMELINIYKEYKKEKIKNLLNEVKKDINNEELDKIEQEILQLRRNNNFRDYKI</sequence>
<evidence type="ECO:0000256" key="1">
    <source>
        <dbReference type="SAM" id="Coils"/>
    </source>
</evidence>
<dbReference type="EMBL" id="AP019769">
    <property type="protein sequence ID" value="BBL45349.1"/>
    <property type="molecule type" value="Genomic_DNA"/>
</dbReference>
<evidence type="ECO:0000313" key="3">
    <source>
        <dbReference type="Proteomes" id="UP001055553"/>
    </source>
</evidence>
<accession>A0A915SZM7</accession>
<dbReference type="RefSeq" id="WP_258393386.1">
    <property type="nucleotide sequence ID" value="NZ_AP019769.1"/>
</dbReference>
<evidence type="ECO:0008006" key="4">
    <source>
        <dbReference type="Google" id="ProtNLM"/>
    </source>
</evidence>
<name>A0A915SZM7_9ARCH</name>
<feature type="coiled-coil region" evidence="1">
    <location>
        <begin position="40"/>
        <end position="72"/>
    </location>
</feature>
<dbReference type="AlphaFoldDB" id="A0A915SZM7"/>
<dbReference type="KEGG" id="naer:MJ1_0176"/>
<organism evidence="2 3">
    <name type="scientific">Nanobdella aerobiophila</name>
    <dbReference type="NCBI Taxonomy" id="2586965"/>
    <lineage>
        <taxon>Archaea</taxon>
        <taxon>Nanobdellota</taxon>
        <taxon>Nanobdellia</taxon>
        <taxon>Nanobdellales</taxon>
        <taxon>Nanobdellaceae</taxon>
        <taxon>Nanobdella</taxon>
    </lineage>
</organism>
<protein>
    <recommendedName>
        <fullName evidence="4">VapB-type antitoxin</fullName>
    </recommendedName>
</protein>
<proteinExistence type="predicted"/>
<gene>
    <name evidence="2" type="ORF">MJ1_0176</name>
</gene>
<keyword evidence="3" id="KW-1185">Reference proteome</keyword>
<dbReference type="Proteomes" id="UP001055553">
    <property type="component" value="Chromosome"/>
</dbReference>
<reference evidence="3" key="1">
    <citation type="journal article" date="2022" name="Int. J. Syst. Evol. Microbiol.">
        <title>Nanobdella aerobiophila gen. nov., sp. nov., a thermoacidophilic, obligate ectosymbiotic archaeon, and proposal of Nanobdellaceae fam. nov., Nanobdellales ord. nov. and Nanobdellia class. nov.</title>
        <authorList>
            <person name="Kato S."/>
            <person name="Ogasawara A."/>
            <person name="Itoh T."/>
            <person name="Sakai H.D."/>
            <person name="Shimizu M."/>
            <person name="Yuki M."/>
            <person name="Kaneko M."/>
            <person name="Takashina T."/>
            <person name="Ohkuma M."/>
        </authorList>
    </citation>
    <scope>NUCLEOTIDE SEQUENCE [LARGE SCALE GENOMIC DNA]</scope>
    <source>
        <strain evidence="3">MJ1</strain>
    </source>
</reference>
<dbReference type="GeneID" id="74568127"/>
<evidence type="ECO:0000313" key="2">
    <source>
        <dbReference type="EMBL" id="BBL45349.1"/>
    </source>
</evidence>